<dbReference type="AlphaFoldDB" id="A0A143QUA6"/>
<geneLocation type="plasmid" evidence="1 2">
    <name>unnamed1</name>
</geneLocation>
<evidence type="ECO:0000313" key="1">
    <source>
        <dbReference type="EMBL" id="AMY26277.1"/>
    </source>
</evidence>
<reference evidence="2" key="2">
    <citation type="submission" date="2016-04" db="EMBL/GenBank/DDBJ databases">
        <title>Complete Genome and Plasmid Sequences for Rhodococcus fascians D188 and Draft Sequences for Rhodococcus spp. Isolates PBTS 1 and PBTS 2.</title>
        <authorList>
            <person name="Stamer R."/>
            <person name="Vereecke D."/>
            <person name="Zhang Y."/>
            <person name="Schilkey F."/>
            <person name="Devitt N."/>
            <person name="Randall J."/>
        </authorList>
    </citation>
    <scope>NUCLEOTIDE SEQUENCE [LARGE SCALE GENOMIC DNA]</scope>
    <source>
        <strain evidence="2">PBTS2</strain>
        <plasmid evidence="2">unnamed1</plasmid>
    </source>
</reference>
<accession>A0A143QUA6</accession>
<dbReference type="Proteomes" id="UP000076038">
    <property type="component" value="Plasmid unnamed1"/>
</dbReference>
<name>A0A143QUA6_RHOFA</name>
<organism evidence="1 2">
    <name type="scientific">Rhodococcoides fascians</name>
    <name type="common">Rhodococcus fascians</name>
    <dbReference type="NCBI Taxonomy" id="1828"/>
    <lineage>
        <taxon>Bacteria</taxon>
        <taxon>Bacillati</taxon>
        <taxon>Actinomycetota</taxon>
        <taxon>Actinomycetes</taxon>
        <taxon>Mycobacteriales</taxon>
        <taxon>Nocardiaceae</taxon>
        <taxon>Rhodococcoides</taxon>
    </lineage>
</organism>
<proteinExistence type="predicted"/>
<dbReference type="EMBL" id="CP015221">
    <property type="protein sequence ID" value="AMY26277.1"/>
    <property type="molecule type" value="Genomic_DNA"/>
</dbReference>
<keyword evidence="2" id="KW-1185">Reference proteome</keyword>
<dbReference type="KEGG" id="rhs:A3Q41_05022"/>
<dbReference type="PATRIC" id="fig|1653479.3.peg.5090"/>
<gene>
    <name evidence="1" type="ORF">A3Q41_05022</name>
</gene>
<keyword evidence="1" id="KW-0614">Plasmid</keyword>
<reference evidence="1 2" key="1">
    <citation type="journal article" date="2016" name="Genome Announc.">
        <title>Complete Genome and Plasmid Sequences for Rhodococcus fascians D188 and Draft Sequences for Rhodococcus Isolates PBTS 1 and PBTS 2.</title>
        <authorList>
            <person name="Stamler R.A."/>
            <person name="Vereecke D."/>
            <person name="Zhang Y."/>
            <person name="Schilkey F."/>
            <person name="Devitt N."/>
            <person name="Randall J.J."/>
        </authorList>
    </citation>
    <scope>NUCLEOTIDE SEQUENCE [LARGE SCALE GENOMIC DNA]</scope>
    <source>
        <strain evidence="1 2">PBTS2</strain>
        <plasmid evidence="1">unnamed1</plasmid>
    </source>
</reference>
<sequence>MRTQSDPQLGATASYWSRKCARTWPARATDNEHMIDDDDVPSLALPKSPHWRALTAEATLASEQMASGARGLGALDPIRIGSFHTALFSLSIGYERMAKVALQIDARIETGNFLSEKEMRKRGHNIDTLLDHVEEMSIRRGYNTDPDCVRPKGDITSAITGILTGFALKGRYNYLDSLGAPTAAPADAEKQWDADVMVPIAAAHLSDRQRLTLEARAARARLLVDDMAKLSIGALVRRQDVFGDVHTDLPSAMSRKQLYKLLIPYSRMYALQPARWLAYILTALAQDSVGSSGAHGDVPDLSAFFRWMLQDDAYFRQRRDPGKG</sequence>
<protein>
    <submittedName>
        <fullName evidence="1">Uncharacterized protein</fullName>
    </submittedName>
</protein>
<evidence type="ECO:0000313" key="2">
    <source>
        <dbReference type="Proteomes" id="UP000076038"/>
    </source>
</evidence>